<protein>
    <submittedName>
        <fullName evidence="2">Uncharacterized protein</fullName>
    </submittedName>
</protein>
<proteinExistence type="predicted"/>
<keyword evidence="3" id="KW-1185">Reference proteome</keyword>
<name>A0ABQ7EEQ5_BRACR</name>
<dbReference type="PANTHER" id="PTHR37206:SF1">
    <property type="entry name" value="TRANSMEMBRANE PROTEIN"/>
    <property type="match status" value="1"/>
</dbReference>
<feature type="compositionally biased region" description="Basic and acidic residues" evidence="1">
    <location>
        <begin position="53"/>
        <end position="70"/>
    </location>
</feature>
<dbReference type="PANTHER" id="PTHR37206">
    <property type="entry name" value="TRANSMEMBRANE PROTEIN"/>
    <property type="match status" value="1"/>
</dbReference>
<reference evidence="2 3" key="1">
    <citation type="journal article" date="2020" name="BMC Genomics">
        <title>Intraspecific diversification of the crop wild relative Brassica cretica Lam. using demographic model selection.</title>
        <authorList>
            <person name="Kioukis A."/>
            <person name="Michalopoulou V.A."/>
            <person name="Briers L."/>
            <person name="Pirintsos S."/>
            <person name="Studholme D.J."/>
            <person name="Pavlidis P."/>
            <person name="Sarris P.F."/>
        </authorList>
    </citation>
    <scope>NUCLEOTIDE SEQUENCE [LARGE SCALE GENOMIC DNA]</scope>
    <source>
        <strain evidence="3">cv. PFS-1207/04</strain>
    </source>
</reference>
<sequence length="192" mass="22388">MVFITESSNDDLLVFPPINHENLYTDGFDMERESSSTPQSSSSFSSSSFGSNERYEFDRKPQCHPLETDGKSPPSDSSDKSRWTTFLRYYSALETSSIIQRWLKLLLARVLPKFRTMASCLCSFSETLRSFYPVVVVVTWWWMRNRARLRLHGGETEAHLRESIKERDERIAQLLHQIVQMSELLIEKKHSN</sequence>
<evidence type="ECO:0000256" key="1">
    <source>
        <dbReference type="SAM" id="MobiDB-lite"/>
    </source>
</evidence>
<evidence type="ECO:0000313" key="2">
    <source>
        <dbReference type="EMBL" id="KAF3595469.1"/>
    </source>
</evidence>
<feature type="region of interest" description="Disordered" evidence="1">
    <location>
        <begin position="29"/>
        <end position="81"/>
    </location>
</feature>
<dbReference type="Proteomes" id="UP000266723">
    <property type="component" value="Unassembled WGS sequence"/>
</dbReference>
<evidence type="ECO:0000313" key="3">
    <source>
        <dbReference type="Proteomes" id="UP000266723"/>
    </source>
</evidence>
<organism evidence="2 3">
    <name type="scientific">Brassica cretica</name>
    <name type="common">Mustard</name>
    <dbReference type="NCBI Taxonomy" id="69181"/>
    <lineage>
        <taxon>Eukaryota</taxon>
        <taxon>Viridiplantae</taxon>
        <taxon>Streptophyta</taxon>
        <taxon>Embryophyta</taxon>
        <taxon>Tracheophyta</taxon>
        <taxon>Spermatophyta</taxon>
        <taxon>Magnoliopsida</taxon>
        <taxon>eudicotyledons</taxon>
        <taxon>Gunneridae</taxon>
        <taxon>Pentapetalae</taxon>
        <taxon>rosids</taxon>
        <taxon>malvids</taxon>
        <taxon>Brassicales</taxon>
        <taxon>Brassicaceae</taxon>
        <taxon>Brassiceae</taxon>
        <taxon>Brassica</taxon>
    </lineage>
</organism>
<accession>A0ABQ7EEQ5</accession>
<feature type="compositionally biased region" description="Low complexity" evidence="1">
    <location>
        <begin position="35"/>
        <end position="51"/>
    </location>
</feature>
<comment type="caution">
    <text evidence="2">The sequence shown here is derived from an EMBL/GenBank/DDBJ whole genome shotgun (WGS) entry which is preliminary data.</text>
</comment>
<gene>
    <name evidence="2" type="ORF">DY000_02026321</name>
</gene>
<dbReference type="EMBL" id="QGKV02000299">
    <property type="protein sequence ID" value="KAF3595469.1"/>
    <property type="molecule type" value="Genomic_DNA"/>
</dbReference>